<dbReference type="AlphaFoldDB" id="A0A445I334"/>
<proteinExistence type="predicted"/>
<evidence type="ECO:0000313" key="1">
    <source>
        <dbReference type="EMBL" id="RZB80332.1"/>
    </source>
</evidence>
<keyword evidence="2" id="KW-1185">Reference proteome</keyword>
<gene>
    <name evidence="1" type="ORF">D0Y65_030174</name>
</gene>
<protein>
    <submittedName>
        <fullName evidence="1">Uncharacterized protein</fullName>
    </submittedName>
</protein>
<comment type="caution">
    <text evidence="1">The sequence shown here is derived from an EMBL/GenBank/DDBJ whole genome shotgun (WGS) entry which is preliminary data.</text>
</comment>
<organism evidence="1 2">
    <name type="scientific">Glycine soja</name>
    <name type="common">Wild soybean</name>
    <dbReference type="NCBI Taxonomy" id="3848"/>
    <lineage>
        <taxon>Eukaryota</taxon>
        <taxon>Viridiplantae</taxon>
        <taxon>Streptophyta</taxon>
        <taxon>Embryophyta</taxon>
        <taxon>Tracheophyta</taxon>
        <taxon>Spermatophyta</taxon>
        <taxon>Magnoliopsida</taxon>
        <taxon>eudicotyledons</taxon>
        <taxon>Gunneridae</taxon>
        <taxon>Pentapetalae</taxon>
        <taxon>rosids</taxon>
        <taxon>fabids</taxon>
        <taxon>Fabales</taxon>
        <taxon>Fabaceae</taxon>
        <taxon>Papilionoideae</taxon>
        <taxon>50 kb inversion clade</taxon>
        <taxon>NPAAA clade</taxon>
        <taxon>indigoferoid/millettioid clade</taxon>
        <taxon>Phaseoleae</taxon>
        <taxon>Glycine</taxon>
        <taxon>Glycine subgen. Soja</taxon>
    </lineage>
</organism>
<reference evidence="1 2" key="1">
    <citation type="submission" date="2018-09" db="EMBL/GenBank/DDBJ databases">
        <title>A high-quality reference genome of wild soybean provides a powerful tool to mine soybean genomes.</title>
        <authorList>
            <person name="Xie M."/>
            <person name="Chung C.Y.L."/>
            <person name="Li M.-W."/>
            <person name="Wong F.-L."/>
            <person name="Chan T.-F."/>
            <person name="Lam H.-M."/>
        </authorList>
    </citation>
    <scope>NUCLEOTIDE SEQUENCE [LARGE SCALE GENOMIC DNA]</scope>
    <source>
        <strain evidence="2">cv. W05</strain>
        <tissue evidence="1">Hypocotyl of etiolated seedlings</tissue>
    </source>
</reference>
<evidence type="ECO:0000313" key="2">
    <source>
        <dbReference type="Proteomes" id="UP000289340"/>
    </source>
</evidence>
<name>A0A445I334_GLYSO</name>
<accession>A0A445I334</accession>
<sequence>MICVYDSLVPSKLEFTHLKTNHDQLLCGYMRFKRSGYVHFTLKYARCSSFFLNWIELIWIKSVCLDWCFKLTYTKIFMSKWSFHVEVRNCCF</sequence>
<dbReference type="Proteomes" id="UP000289340">
    <property type="component" value="Chromosome 11"/>
</dbReference>
<dbReference type="EMBL" id="QZWG01000011">
    <property type="protein sequence ID" value="RZB80332.1"/>
    <property type="molecule type" value="Genomic_DNA"/>
</dbReference>